<keyword evidence="2" id="KW-0808">Transferase</keyword>
<dbReference type="SUPFAM" id="SSF53335">
    <property type="entry name" value="S-adenosyl-L-methionine-dependent methyltransferases"/>
    <property type="match status" value="1"/>
</dbReference>
<sequence length="258" mass="27608">MLHLRSAQTCVTGRTAVDGYAAAAQYYDLLHAERTAARARALLGAAGGEIRHGILDLGAGTGSVIAALAAEVPEVPIVAVEPSVGMRTALYARLAADPSLRGRTTVVPDAAERFAVSEGFADLAVCLDTSPAFPPPYRPDIWQRVRDALVPGGVFLLDEPALTEPVVQQPRELGRVAVGTHTVVGSVRGEPAGQRQWWEYRYTVLDAEGEVLSEEETEFYTWPMSSEDLRAELAEAGFVLKDDIELDGLTVLQAVTGP</sequence>
<dbReference type="Proteomes" id="UP000317982">
    <property type="component" value="Unassembled WGS sequence"/>
</dbReference>
<gene>
    <name evidence="2" type="ORF">FL583_30330</name>
</gene>
<dbReference type="InterPro" id="IPR029063">
    <property type="entry name" value="SAM-dependent_MTases_sf"/>
</dbReference>
<keyword evidence="3" id="KW-1185">Reference proteome</keyword>
<dbReference type="CDD" id="cd02440">
    <property type="entry name" value="AdoMet_MTases"/>
    <property type="match status" value="1"/>
</dbReference>
<dbReference type="Gene3D" id="3.40.50.150">
    <property type="entry name" value="Vaccinia Virus protein VP39"/>
    <property type="match status" value="1"/>
</dbReference>
<comment type="caution">
    <text evidence="2">The sequence shown here is derived from an EMBL/GenBank/DDBJ whole genome shotgun (WGS) entry which is preliminary data.</text>
</comment>
<accession>A0A545AIS1</accession>
<organism evidence="2 3">
    <name type="scientific">Cryptosporangium phraense</name>
    <dbReference type="NCBI Taxonomy" id="2593070"/>
    <lineage>
        <taxon>Bacteria</taxon>
        <taxon>Bacillati</taxon>
        <taxon>Actinomycetota</taxon>
        <taxon>Actinomycetes</taxon>
        <taxon>Cryptosporangiales</taxon>
        <taxon>Cryptosporangiaceae</taxon>
        <taxon>Cryptosporangium</taxon>
    </lineage>
</organism>
<dbReference type="InterPro" id="IPR041698">
    <property type="entry name" value="Methyltransf_25"/>
</dbReference>
<dbReference type="EMBL" id="VIRS01000028">
    <property type="protein sequence ID" value="TQS41222.1"/>
    <property type="molecule type" value="Genomic_DNA"/>
</dbReference>
<dbReference type="AlphaFoldDB" id="A0A545AIS1"/>
<feature type="domain" description="Methyltransferase" evidence="1">
    <location>
        <begin position="54"/>
        <end position="153"/>
    </location>
</feature>
<evidence type="ECO:0000313" key="2">
    <source>
        <dbReference type="EMBL" id="TQS41222.1"/>
    </source>
</evidence>
<evidence type="ECO:0000259" key="1">
    <source>
        <dbReference type="Pfam" id="PF13649"/>
    </source>
</evidence>
<keyword evidence="2" id="KW-0489">Methyltransferase</keyword>
<protein>
    <submittedName>
        <fullName evidence="2">Class I SAM-dependent methyltransferase</fullName>
    </submittedName>
</protein>
<proteinExistence type="predicted"/>
<dbReference type="OrthoDB" id="5184955at2"/>
<dbReference type="Pfam" id="PF13649">
    <property type="entry name" value="Methyltransf_25"/>
    <property type="match status" value="1"/>
</dbReference>
<evidence type="ECO:0000313" key="3">
    <source>
        <dbReference type="Proteomes" id="UP000317982"/>
    </source>
</evidence>
<dbReference type="InParanoid" id="A0A545AIS1"/>
<dbReference type="GO" id="GO:0008168">
    <property type="term" value="F:methyltransferase activity"/>
    <property type="evidence" value="ECO:0007669"/>
    <property type="project" value="UniProtKB-KW"/>
</dbReference>
<dbReference type="GO" id="GO:0032259">
    <property type="term" value="P:methylation"/>
    <property type="evidence" value="ECO:0007669"/>
    <property type="project" value="UniProtKB-KW"/>
</dbReference>
<reference evidence="2 3" key="1">
    <citation type="submission" date="2019-07" db="EMBL/GenBank/DDBJ databases">
        <title>Cryptosporangium phraense sp. nov., isolated from plant litter.</title>
        <authorList>
            <person name="Suriyachadkun C."/>
        </authorList>
    </citation>
    <scope>NUCLEOTIDE SEQUENCE [LARGE SCALE GENOMIC DNA]</scope>
    <source>
        <strain evidence="2 3">A-T 5661</strain>
    </source>
</reference>
<name>A0A545AIS1_9ACTN</name>